<evidence type="ECO:0000313" key="1">
    <source>
        <dbReference type="EMBL" id="KAJ7189535.1"/>
    </source>
</evidence>
<dbReference type="Proteomes" id="UP001219525">
    <property type="component" value="Unassembled WGS sequence"/>
</dbReference>
<dbReference type="EMBL" id="JARJCW010000173">
    <property type="protein sequence ID" value="KAJ7189535.1"/>
    <property type="molecule type" value="Genomic_DNA"/>
</dbReference>
<reference evidence="1" key="1">
    <citation type="submission" date="2023-03" db="EMBL/GenBank/DDBJ databases">
        <title>Massive genome expansion in bonnet fungi (Mycena s.s.) driven by repeated elements and novel gene families across ecological guilds.</title>
        <authorList>
            <consortium name="Lawrence Berkeley National Laboratory"/>
            <person name="Harder C.B."/>
            <person name="Miyauchi S."/>
            <person name="Viragh M."/>
            <person name="Kuo A."/>
            <person name="Thoen E."/>
            <person name="Andreopoulos B."/>
            <person name="Lu D."/>
            <person name="Skrede I."/>
            <person name="Drula E."/>
            <person name="Henrissat B."/>
            <person name="Morin E."/>
            <person name="Kohler A."/>
            <person name="Barry K."/>
            <person name="LaButti K."/>
            <person name="Morin E."/>
            <person name="Salamov A."/>
            <person name="Lipzen A."/>
            <person name="Mereny Z."/>
            <person name="Hegedus B."/>
            <person name="Baldrian P."/>
            <person name="Stursova M."/>
            <person name="Weitz H."/>
            <person name="Taylor A."/>
            <person name="Grigoriev I.V."/>
            <person name="Nagy L.G."/>
            <person name="Martin F."/>
            <person name="Kauserud H."/>
        </authorList>
    </citation>
    <scope>NUCLEOTIDE SEQUENCE</scope>
    <source>
        <strain evidence="1">9144</strain>
    </source>
</reference>
<gene>
    <name evidence="1" type="ORF">GGX14DRAFT_408708</name>
</gene>
<sequence>KFHDVIKFLLRRDRRDGAPEFMSENCNKFVDVHGFRVVAAAFDLRHFHVKLGGKPEVDDVARGKVCGDIRGGNERKRVGDEKVVEVEVLRPNACMGFRVPQDMFRQDSSEQTDTCTCFAVVIQVDDGNFSVLGYEVNNHGSGTHQVYTDIFVFSILLQTLDSDTRCHWSCMPPSTLSEMLLRLRRVLTGGSGTAATMQSTGCVRRVGAGASMVQLTLHVWQRVQSRAMRCSQSVVAREQRVNHRVCICCLRLSRNLMWDEWLAEVGSVQAKCIRGETRGAVHATAEAPGQCSRAMLPPSECGNNEGGNRRVRLRVWVGERETSRGEPLAQVAASSGKRESGRARAGSIQAGGRRLWWAAQCTAGGGLQLLRDVGMDGVHSRRRWWWVQCEAQVHATGGAMRVACGAPGSAQVLRDADTGSGLEAARFCCHQENTETASLREGSGGLDYRFRWQIASTSTRASVALIQAIQAIFYTSNRAFKHIRYYIVRPKLKWNVLYTFSNLVLELFLKNEHEKHITYAKH</sequence>
<comment type="caution">
    <text evidence="1">The sequence shown here is derived from an EMBL/GenBank/DDBJ whole genome shotgun (WGS) entry which is preliminary data.</text>
</comment>
<evidence type="ECO:0000313" key="2">
    <source>
        <dbReference type="Proteomes" id="UP001219525"/>
    </source>
</evidence>
<proteinExistence type="predicted"/>
<keyword evidence="2" id="KW-1185">Reference proteome</keyword>
<name>A0AAD6UM95_9AGAR</name>
<feature type="non-terminal residue" evidence="1">
    <location>
        <position position="1"/>
    </location>
</feature>
<protein>
    <submittedName>
        <fullName evidence="1">Uncharacterized protein</fullName>
    </submittedName>
</protein>
<accession>A0AAD6UM95</accession>
<organism evidence="1 2">
    <name type="scientific">Mycena pura</name>
    <dbReference type="NCBI Taxonomy" id="153505"/>
    <lineage>
        <taxon>Eukaryota</taxon>
        <taxon>Fungi</taxon>
        <taxon>Dikarya</taxon>
        <taxon>Basidiomycota</taxon>
        <taxon>Agaricomycotina</taxon>
        <taxon>Agaricomycetes</taxon>
        <taxon>Agaricomycetidae</taxon>
        <taxon>Agaricales</taxon>
        <taxon>Marasmiineae</taxon>
        <taxon>Mycenaceae</taxon>
        <taxon>Mycena</taxon>
    </lineage>
</organism>
<dbReference type="AlphaFoldDB" id="A0AAD6UM95"/>